<dbReference type="EMBL" id="CM045767">
    <property type="protein sequence ID" value="KAI7997508.1"/>
    <property type="molecule type" value="Genomic_DNA"/>
</dbReference>
<proteinExistence type="predicted"/>
<name>A0ACC0GAG2_9ERIC</name>
<dbReference type="Proteomes" id="UP001060215">
    <property type="component" value="Chromosome 10"/>
</dbReference>
<gene>
    <name evidence="1" type="ORF">LOK49_LG10G00043</name>
</gene>
<keyword evidence="2" id="KW-1185">Reference proteome</keyword>
<accession>A0ACC0GAG2</accession>
<reference evidence="1 2" key="1">
    <citation type="journal article" date="2022" name="Plant J.">
        <title>Chromosome-level genome of Camellia lanceoleosa provides a valuable resource for understanding genome evolution and self-incompatibility.</title>
        <authorList>
            <person name="Gong W."/>
            <person name="Xiao S."/>
            <person name="Wang L."/>
            <person name="Liao Z."/>
            <person name="Chang Y."/>
            <person name="Mo W."/>
            <person name="Hu G."/>
            <person name="Li W."/>
            <person name="Zhao G."/>
            <person name="Zhu H."/>
            <person name="Hu X."/>
            <person name="Ji K."/>
            <person name="Xiang X."/>
            <person name="Song Q."/>
            <person name="Yuan D."/>
            <person name="Jin S."/>
            <person name="Zhang L."/>
        </authorList>
    </citation>
    <scope>NUCLEOTIDE SEQUENCE [LARGE SCALE GENOMIC DNA]</scope>
    <source>
        <strain evidence="1">SQ_2022a</strain>
    </source>
</reference>
<evidence type="ECO:0000313" key="1">
    <source>
        <dbReference type="EMBL" id="KAI7997508.1"/>
    </source>
</evidence>
<sequence length="150" mass="17570">MKCAICYAFYRPIEDTNARHVDETESFDARMTWLERMVEVLTGLVRQQLEQGQPPQRQPFPPPPPPPVQVEQMNNDDIITLTQKYKKPKPSEFAGGIEPLKAEAWVLETEKIFEVFPCTDVYKVLLATFTLTEEARRWWMLVRNENRDLT</sequence>
<organism evidence="1 2">
    <name type="scientific">Camellia lanceoleosa</name>
    <dbReference type="NCBI Taxonomy" id="1840588"/>
    <lineage>
        <taxon>Eukaryota</taxon>
        <taxon>Viridiplantae</taxon>
        <taxon>Streptophyta</taxon>
        <taxon>Embryophyta</taxon>
        <taxon>Tracheophyta</taxon>
        <taxon>Spermatophyta</taxon>
        <taxon>Magnoliopsida</taxon>
        <taxon>eudicotyledons</taxon>
        <taxon>Gunneridae</taxon>
        <taxon>Pentapetalae</taxon>
        <taxon>asterids</taxon>
        <taxon>Ericales</taxon>
        <taxon>Theaceae</taxon>
        <taxon>Camellia</taxon>
    </lineage>
</organism>
<evidence type="ECO:0000313" key="2">
    <source>
        <dbReference type="Proteomes" id="UP001060215"/>
    </source>
</evidence>
<comment type="caution">
    <text evidence="1">The sequence shown here is derived from an EMBL/GenBank/DDBJ whole genome shotgun (WGS) entry which is preliminary data.</text>
</comment>
<protein>
    <submittedName>
        <fullName evidence="1">Uncharacterized protein</fullName>
    </submittedName>
</protein>